<accession>A0A5B2XBC7</accession>
<dbReference type="SUPFAM" id="SSF53335">
    <property type="entry name" value="S-adenosyl-L-methionine-dependent methyltransferases"/>
    <property type="match status" value="1"/>
</dbReference>
<dbReference type="InterPro" id="IPR029063">
    <property type="entry name" value="SAM-dependent_MTases_sf"/>
</dbReference>
<reference evidence="2 3" key="1">
    <citation type="submission" date="2019-09" db="EMBL/GenBank/DDBJ databases">
        <title>Goodfellowia gen. nov., a new genus of the Pseudonocardineae related to Actinoalloteichus, containing Goodfellowia coeruleoviolacea gen. nov., comb. nov. gen. nov., comb. nov.</title>
        <authorList>
            <person name="Labeda D."/>
        </authorList>
    </citation>
    <scope>NUCLEOTIDE SEQUENCE [LARGE SCALE GENOMIC DNA]</scope>
    <source>
        <strain evidence="2 3">AN110305</strain>
    </source>
</reference>
<dbReference type="InterPro" id="IPR051720">
    <property type="entry name" value="rRNA_MeTrfase/Polyamine_Synth"/>
</dbReference>
<dbReference type="GO" id="GO:0006596">
    <property type="term" value="P:polyamine biosynthetic process"/>
    <property type="evidence" value="ECO:0007669"/>
    <property type="project" value="TreeGrafter"/>
</dbReference>
<feature type="domain" description="N(4)-bis(aminopropyl)spermidine synthase C-terminal" evidence="1">
    <location>
        <begin position="106"/>
        <end position="280"/>
    </location>
</feature>
<dbReference type="InterPro" id="IPR002052">
    <property type="entry name" value="DNA_methylase_N6_adenine_CS"/>
</dbReference>
<protein>
    <submittedName>
        <fullName evidence="2">Putative methyltransferase</fullName>
    </submittedName>
</protein>
<dbReference type="Proteomes" id="UP000323454">
    <property type="component" value="Unassembled WGS sequence"/>
</dbReference>
<dbReference type="InterPro" id="IPR002723">
    <property type="entry name" value="BpsA_C"/>
</dbReference>
<dbReference type="Gene3D" id="3.40.50.150">
    <property type="entry name" value="Vaccinia Virus protein VP39"/>
    <property type="match status" value="1"/>
</dbReference>
<dbReference type="PANTHER" id="PTHR23290">
    <property type="entry name" value="RRNA N6-ADENOSINE-METHYLTRANSFERASE METTL5"/>
    <property type="match status" value="1"/>
</dbReference>
<dbReference type="GO" id="GO:0008168">
    <property type="term" value="F:methyltransferase activity"/>
    <property type="evidence" value="ECO:0007669"/>
    <property type="project" value="UniProtKB-KW"/>
</dbReference>
<sequence length="519" mass="55753">MSSVALLLAEHGVHGRRLRDALALLCQGWQAFDDLVRATALPRRTVQELVAAADDDLRRAGANLRIAPELAAEYRRRFALDRANLGSVAEHPELLAAIGADIAAVPPPLAALDHVQATDETALRRALWLAENYELAGGRLLCLGDHDLTSLAVCAVAPETAVTVVDVDERLLEFIDTRARQRGWNIRCLHADLRFGFPPAALEWADLVFTDPPYTPEGMALFLAAGVRALRDPAQGRLLVAYGYSERNPALGLKVQQEIQRLGIVFEAILPGFHRYHGAQAVGSASDLYVCRPTARAAKLATPQAARRVGIYTHGPQSIEATGPSQEILDALRELAARPGSSPAPKPRGPGWDEPIGKGAAALAVDLTDDPGPWLLRTLLACAAGRMAALVSNNHPDISNERGQRALAELVGPRFTLRFLRSTPDNKHAVVLAEAAPVAATDPAATVLRELLLRAHGKLGNVWREALINASRGELTKKAAAQRVEAAAPDPAELDLRLIDLPRHRITTLLAAMANSATT</sequence>
<gene>
    <name evidence="2" type="ORF">F0L68_19530</name>
</gene>
<dbReference type="PROSITE" id="PS00092">
    <property type="entry name" value="N6_MTASE"/>
    <property type="match status" value="1"/>
</dbReference>
<keyword evidence="2" id="KW-0489">Methyltransferase</keyword>
<evidence type="ECO:0000313" key="3">
    <source>
        <dbReference type="Proteomes" id="UP000323454"/>
    </source>
</evidence>
<comment type="caution">
    <text evidence="2">The sequence shown here is derived from an EMBL/GenBank/DDBJ whole genome shotgun (WGS) entry which is preliminary data.</text>
</comment>
<keyword evidence="3" id="KW-1185">Reference proteome</keyword>
<dbReference type="PANTHER" id="PTHR23290:SF0">
    <property type="entry name" value="RRNA N6-ADENOSINE-METHYLTRANSFERASE METTL5"/>
    <property type="match status" value="1"/>
</dbReference>
<evidence type="ECO:0000259" key="1">
    <source>
        <dbReference type="Pfam" id="PF01861"/>
    </source>
</evidence>
<dbReference type="EMBL" id="VUOB01000033">
    <property type="protein sequence ID" value="KAA2261018.1"/>
    <property type="molecule type" value="Genomic_DNA"/>
</dbReference>
<keyword evidence="2" id="KW-0808">Transferase</keyword>
<dbReference type="GO" id="GO:0003676">
    <property type="term" value="F:nucleic acid binding"/>
    <property type="evidence" value="ECO:0007669"/>
    <property type="project" value="InterPro"/>
</dbReference>
<reference evidence="2 3" key="2">
    <citation type="submission" date="2019-09" db="EMBL/GenBank/DDBJ databases">
        <authorList>
            <person name="Jin C."/>
        </authorList>
    </citation>
    <scope>NUCLEOTIDE SEQUENCE [LARGE SCALE GENOMIC DNA]</scope>
    <source>
        <strain evidence="2 3">AN110305</strain>
    </source>
</reference>
<dbReference type="AlphaFoldDB" id="A0A5B2XBC7"/>
<name>A0A5B2XBC7_9PSEU</name>
<dbReference type="OrthoDB" id="7593728at2"/>
<dbReference type="GO" id="GO:0032259">
    <property type="term" value="P:methylation"/>
    <property type="evidence" value="ECO:0007669"/>
    <property type="project" value="UniProtKB-KW"/>
</dbReference>
<evidence type="ECO:0000313" key="2">
    <source>
        <dbReference type="EMBL" id="KAA2261018.1"/>
    </source>
</evidence>
<dbReference type="Pfam" id="PF01861">
    <property type="entry name" value="BpsA_C"/>
    <property type="match status" value="1"/>
</dbReference>
<proteinExistence type="predicted"/>
<organism evidence="2 3">
    <name type="scientific">Solihabitans fulvus</name>
    <dbReference type="NCBI Taxonomy" id="1892852"/>
    <lineage>
        <taxon>Bacteria</taxon>
        <taxon>Bacillati</taxon>
        <taxon>Actinomycetota</taxon>
        <taxon>Actinomycetes</taxon>
        <taxon>Pseudonocardiales</taxon>
        <taxon>Pseudonocardiaceae</taxon>
        <taxon>Solihabitans</taxon>
    </lineage>
</organism>